<dbReference type="AlphaFoldDB" id="A0A7J9AFU3"/>
<evidence type="ECO:0000313" key="2">
    <source>
        <dbReference type="Proteomes" id="UP000593574"/>
    </source>
</evidence>
<evidence type="ECO:0000313" key="1">
    <source>
        <dbReference type="EMBL" id="MBA0722875.1"/>
    </source>
</evidence>
<reference evidence="1 2" key="1">
    <citation type="journal article" date="2019" name="Genome Biol. Evol.">
        <title>Insights into the evolution of the New World diploid cottons (Gossypium, subgenus Houzingenia) based on genome sequencing.</title>
        <authorList>
            <person name="Grover C.E."/>
            <person name="Arick M.A. 2nd"/>
            <person name="Thrash A."/>
            <person name="Conover J.L."/>
            <person name="Sanders W.S."/>
            <person name="Peterson D.G."/>
            <person name="Frelichowski J.E."/>
            <person name="Scheffler J.A."/>
            <person name="Scheffler B.E."/>
            <person name="Wendel J.F."/>
        </authorList>
    </citation>
    <scope>NUCLEOTIDE SEQUENCE [LARGE SCALE GENOMIC DNA]</scope>
    <source>
        <strain evidence="1">4</strain>
        <tissue evidence="1">Leaf</tissue>
    </source>
</reference>
<sequence>EKVSSFPGAITTTSFAFSFDTGTNIIFGFTKSDEHHENPRKNQPILHIHLANENHTSLELVTRPIQQHQQWDNDPHFDRKEQIETNLAFMYNRMVSSTKKTKLFMECTYKVDDENLKDTSLYEGVGFDDSSVEGFITKKVCFKDKSDRSERESVVDQNTSHSLLKGYGVGNSNSNSRRLVTLFDADAIEDLDFME</sequence>
<accession>A0A7J9AFU3</accession>
<name>A0A7J9AFU3_9ROSI</name>
<keyword evidence="2" id="KW-1185">Reference proteome</keyword>
<dbReference type="EMBL" id="JABEZV010000010">
    <property type="protein sequence ID" value="MBA0722875.1"/>
    <property type="molecule type" value="Genomic_DNA"/>
</dbReference>
<protein>
    <submittedName>
        <fullName evidence="1">Uncharacterized protein</fullName>
    </submittedName>
</protein>
<proteinExistence type="predicted"/>
<feature type="non-terminal residue" evidence="1">
    <location>
        <position position="195"/>
    </location>
</feature>
<dbReference type="Proteomes" id="UP000593574">
    <property type="component" value="Unassembled WGS sequence"/>
</dbReference>
<gene>
    <name evidence="1" type="ORF">Golax_003514</name>
</gene>
<organism evidence="1 2">
    <name type="scientific">Gossypium laxum</name>
    <dbReference type="NCBI Taxonomy" id="34288"/>
    <lineage>
        <taxon>Eukaryota</taxon>
        <taxon>Viridiplantae</taxon>
        <taxon>Streptophyta</taxon>
        <taxon>Embryophyta</taxon>
        <taxon>Tracheophyta</taxon>
        <taxon>Spermatophyta</taxon>
        <taxon>Magnoliopsida</taxon>
        <taxon>eudicotyledons</taxon>
        <taxon>Gunneridae</taxon>
        <taxon>Pentapetalae</taxon>
        <taxon>rosids</taxon>
        <taxon>malvids</taxon>
        <taxon>Malvales</taxon>
        <taxon>Malvaceae</taxon>
        <taxon>Malvoideae</taxon>
        <taxon>Gossypium</taxon>
    </lineage>
</organism>
<comment type="caution">
    <text evidence="1">The sequence shown here is derived from an EMBL/GenBank/DDBJ whole genome shotgun (WGS) entry which is preliminary data.</text>
</comment>